<evidence type="ECO:0000313" key="3">
    <source>
        <dbReference type="Proteomes" id="UP000322917"/>
    </source>
</evidence>
<gene>
    <name evidence="2" type="ORF">SAMN02745170_04032</name>
</gene>
<reference evidence="2 3" key="1">
    <citation type="submission" date="2016-11" db="EMBL/GenBank/DDBJ databases">
        <authorList>
            <person name="Varghese N."/>
            <person name="Submissions S."/>
        </authorList>
    </citation>
    <scope>NUCLEOTIDE SEQUENCE [LARGE SCALE GENOMIC DNA]</scope>
    <source>
        <strain evidence="2 3">DSM 15287</strain>
    </source>
</reference>
<feature type="signal peptide" evidence="1">
    <location>
        <begin position="1"/>
        <end position="22"/>
    </location>
</feature>
<keyword evidence="1" id="KW-0732">Signal</keyword>
<dbReference type="Proteomes" id="UP000322917">
    <property type="component" value="Unassembled WGS sequence"/>
</dbReference>
<sequence length="220" mass="24985">MKCRVLCLITVFLLMIFSVCSAAVDISPRSGDSKLVSAVAQQGEAKINFVRSFKGHMYIELQHVTRGAEDYAVLHIQGWDGTKDFDKVEIKTAVGQEISLQVADVKPAVYLPSDYIDKWYHVNLKDWEKVSADKKVVCIMHRKDGKSYEVKIDDLLSYVSRVSDSAKDLPVTYGPQYSVFFPEKTYKEVRAAFAYHINERGKNNKAVAINGFWRYAVDEN</sequence>
<dbReference type="EMBL" id="FQZD01000072">
    <property type="protein sequence ID" value="SHK06570.1"/>
    <property type="molecule type" value="Genomic_DNA"/>
</dbReference>
<evidence type="ECO:0000256" key="1">
    <source>
        <dbReference type="SAM" id="SignalP"/>
    </source>
</evidence>
<dbReference type="AlphaFoldDB" id="A0A1M6PFA1"/>
<evidence type="ECO:0000313" key="2">
    <source>
        <dbReference type="EMBL" id="SHK06570.1"/>
    </source>
</evidence>
<keyword evidence="3" id="KW-1185">Reference proteome</keyword>
<accession>A0A1M6PFA1</accession>
<organism evidence="2 3">
    <name type="scientific">Propionispora hippei DSM 15287</name>
    <dbReference type="NCBI Taxonomy" id="1123003"/>
    <lineage>
        <taxon>Bacteria</taxon>
        <taxon>Bacillati</taxon>
        <taxon>Bacillota</taxon>
        <taxon>Negativicutes</taxon>
        <taxon>Selenomonadales</taxon>
        <taxon>Sporomusaceae</taxon>
        <taxon>Propionispora</taxon>
    </lineage>
</organism>
<protein>
    <submittedName>
        <fullName evidence="2">Uncharacterized protein</fullName>
    </submittedName>
</protein>
<proteinExistence type="predicted"/>
<name>A0A1M6PFA1_9FIRM</name>
<feature type="chain" id="PRO_5013268874" evidence="1">
    <location>
        <begin position="23"/>
        <end position="220"/>
    </location>
</feature>
<dbReference type="RefSeq" id="WP_149736540.1">
    <property type="nucleotide sequence ID" value="NZ_FQZD01000072.1"/>
</dbReference>